<accession>A0A5T7Y9K3</accession>
<evidence type="ECO:0000313" key="5">
    <source>
        <dbReference type="EMBL" id="EBN2888046.1"/>
    </source>
</evidence>
<dbReference type="Pfam" id="PF20220">
    <property type="entry name" value="ABC_toxin_N"/>
    <property type="match status" value="1"/>
</dbReference>
<keyword evidence="1" id="KW-0175">Coiled coil</keyword>
<feature type="domain" description="Tc toxin complex TcA C-terminal TcB-binding" evidence="2">
    <location>
        <begin position="1207"/>
        <end position="1499"/>
    </location>
</feature>
<evidence type="ECO:0008006" key="6">
    <source>
        <dbReference type="Google" id="ProtNLM"/>
    </source>
</evidence>
<gene>
    <name evidence="5" type="ORF">DON26_08575</name>
</gene>
<feature type="domain" description="Neuraminidase-like" evidence="3">
    <location>
        <begin position="168"/>
        <end position="328"/>
    </location>
</feature>
<dbReference type="InterPro" id="IPR041079">
    <property type="entry name" value="Neuraminidase-like"/>
</dbReference>
<dbReference type="Pfam" id="PF18276">
    <property type="entry name" value="TcA_TcB_BD"/>
    <property type="match status" value="1"/>
</dbReference>
<dbReference type="InterPro" id="IPR040840">
    <property type="entry name" value="TcA_TcB_BD"/>
</dbReference>
<evidence type="ECO:0000259" key="2">
    <source>
        <dbReference type="Pfam" id="PF18276"/>
    </source>
</evidence>
<dbReference type="EMBL" id="AAGFGW010000004">
    <property type="protein sequence ID" value="EBN2888046.1"/>
    <property type="molecule type" value="Genomic_DNA"/>
</dbReference>
<feature type="domain" description="ABC toxin N-terminal" evidence="4">
    <location>
        <begin position="8"/>
        <end position="137"/>
    </location>
</feature>
<evidence type="ECO:0000256" key="1">
    <source>
        <dbReference type="SAM" id="Coils"/>
    </source>
</evidence>
<evidence type="ECO:0000259" key="4">
    <source>
        <dbReference type="Pfam" id="PF20220"/>
    </source>
</evidence>
<feature type="coiled-coil region" evidence="1">
    <location>
        <begin position="1181"/>
        <end position="1236"/>
    </location>
</feature>
<dbReference type="Pfam" id="PF18413">
    <property type="entry name" value="Neuraminidase"/>
    <property type="match status" value="1"/>
</dbReference>
<reference evidence="5" key="1">
    <citation type="submission" date="2018-06" db="EMBL/GenBank/DDBJ databases">
        <authorList>
            <consortium name="PulseNet: The National Subtyping Network for Foodborne Disease Surveillance"/>
            <person name="Tarr C.L."/>
            <person name="Trees E."/>
            <person name="Katz L.S."/>
            <person name="Carleton-Romer H.A."/>
            <person name="Stroika S."/>
            <person name="Kucerova Z."/>
            <person name="Roache K.F."/>
            <person name="Sabol A.L."/>
            <person name="Besser J."/>
            <person name="Gerner-Smidt P."/>
        </authorList>
    </citation>
    <scope>NUCLEOTIDE SEQUENCE</scope>
    <source>
        <strain evidence="5">PNUSAS041407</strain>
    </source>
</reference>
<organism evidence="5">
    <name type="scientific">Salmonella enterica</name>
    <name type="common">Salmonella choleraesuis</name>
    <dbReference type="NCBI Taxonomy" id="28901"/>
    <lineage>
        <taxon>Bacteria</taxon>
        <taxon>Pseudomonadati</taxon>
        <taxon>Pseudomonadota</taxon>
        <taxon>Gammaproteobacteria</taxon>
        <taxon>Enterobacterales</taxon>
        <taxon>Enterobacteriaceae</taxon>
        <taxon>Salmonella</taxon>
    </lineage>
</organism>
<name>A0A5T7Y9K3_SALER</name>
<evidence type="ECO:0000259" key="3">
    <source>
        <dbReference type="Pfam" id="PF18413"/>
    </source>
</evidence>
<sequence length="1514" mass="168640">MSTTISSELNQGYRSALLAYYIGQYAPNSGDTTLSNMIKTSDDVYEYLLIDPLVTNDVETSRVAQAMSSIQQYINSIALNMEPGYNTQNLDTNQLQRWNKGADQYSLWGGYVELDTYPENYVDPSLRQNQTSCFKDLVTELNQNTVSNNMAQQAVMNYLNKFEQVANLTIVSGYTDNEDQTNGIYYFLGKTNTSPVQYYWRSFDMRLDVDNVVASNAWSEWYPVNIPLNDDVIQTIPRLVYFNNRLYLFWFEKSDSNGSNESSMITAYSSWCDYNQNWSTPYAMLSIDNDTTNASHDTYCDSLFTTQHLCTACGYNKNDNNLTISLYDGAGVKPTDTVSTKGYSDFSIKIDYWFNLTKEKSASTDDTATLLAEYLFHFIGNENCPENQKKIQSVYSLGLFDIYEFSSTTNTDGNNFINCDFTLPVLSKENFSVNYQADGTFTLNGNIPQNVTTGIFYKNTATSVYSSTESDVGSFSMDIAIPSNSLNTCIIKSMTLVTNKDEDEIGGIDLAPYPSSSTDYEKLLFSKGYTYNEKGYTFSSEWVNPQALWFNYKNGITIYFTDTNGYQENSGLISEFDSIDKNNISPWSFTVRDSTASGCWQSSTANTPFTLTKDSFTANNSSWSFGINDFTKDEIDADHIIRYIAFGYTDASGHGLYNEYKVTLQTTTNLPETPVISSREDSNLGTAVFLQFTGNFSTGTPISPVRLNTLFAKELINKANVSIDDLLAWDTQLTLEPAMVSGASPTPMDFYGANGLYFWELFFYMPWLVASRLSQEGNYADAQKWFNYIFDPSACGRVSSNADYPEPDYWSVRPLVETNSQESLAALVQHPDDPDIIAKADPAHYQKAIVMAYLANLIAAGDADYRLLTNDGLAQAKLRYMQVKTLLGPRPDTSTLQQWQPDTLENIASQRNTDLTALEDSASISLHAFSGSSTVAQEVAINDAFSLPLNAQLLNYWDVIDSRLYNLRHNLSITGQPITIPLYATPVNPALLVQMNATGGSLSGQASTLSMTIPPYRFASMLQHARGAVSTLSQMGQTLLSYYERKESTGLQELQQRQALDLSSFTISLQKQAIDALQADQKALEASKDIAQQRYDYYYDLYTTGISTSEQEVMNMQSSTSALFTSAEPFLTTGAALNMAPNIFGLADGGAVWGAALTASGMVLQLSANSVQAAAQRIQVSEEYRRRSDEWKQQYQQADAEMTSIDRQLDALAIRQQAAQTSLQQAQTEQANLQATMQYISSRFTQSSLYSWLIGQLAALYYQAYDAVLSLCLSAEACWQYEMGDLTSRFIQTNAWNDSYHGLLSGETLELNLQQMESAWLSRNQRRLELTKTVSLKTLLGDSDFANLIAAGTVNFSLDEKLFDNDYPGHYLRQIKFVTLSLPTLLGPWQDVRATLTQTSSSTLLKADIDGVNYLNDATSGNAANVVTNLRASQQIAVSSGMNDSGLFELSFGDERYLPFEGTGAVSSWQLSFPRPKSSEQKAILDNLSDVIVQVHYTAVSGDSDFASTVEKTL</sequence>
<comment type="caution">
    <text evidence="5">The sequence shown here is derived from an EMBL/GenBank/DDBJ whole genome shotgun (WGS) entry which is preliminary data.</text>
</comment>
<dbReference type="InterPro" id="IPR046839">
    <property type="entry name" value="ABC_toxin_N"/>
</dbReference>
<proteinExistence type="predicted"/>
<protein>
    <recommendedName>
        <fullName evidence="6">Tc toxin complex TcA C-terminal TcB-binding domain-containing protein</fullName>
    </recommendedName>
</protein>